<evidence type="ECO:0000256" key="9">
    <source>
        <dbReference type="ARBA" id="ARBA00023180"/>
    </source>
</evidence>
<dbReference type="EMBL" id="LZPO01008526">
    <property type="protein sequence ID" value="OBS81960.1"/>
    <property type="molecule type" value="Genomic_DNA"/>
</dbReference>
<keyword evidence="9" id="KW-0325">Glycoprotein</keyword>
<evidence type="ECO:0000256" key="2">
    <source>
        <dbReference type="ARBA" id="ARBA00022475"/>
    </source>
</evidence>
<dbReference type="InterPro" id="IPR050412">
    <property type="entry name" value="Ig-like_Receptors_ImmuneReg"/>
</dbReference>
<evidence type="ECO:0000256" key="1">
    <source>
        <dbReference type="ARBA" id="ARBA00004162"/>
    </source>
</evidence>
<protein>
    <submittedName>
        <fullName evidence="11">Uncharacterized protein</fullName>
    </submittedName>
</protein>
<dbReference type="SUPFAM" id="SSF48726">
    <property type="entry name" value="Immunoglobulin"/>
    <property type="match status" value="3"/>
</dbReference>
<comment type="subcellular location">
    <subcellularLocation>
        <location evidence="1">Cell membrane</location>
        <topology evidence="1">Single-pass membrane protein</topology>
    </subcellularLocation>
</comment>
<dbReference type="GO" id="GO:0019221">
    <property type="term" value="P:cytokine-mediated signaling pathway"/>
    <property type="evidence" value="ECO:0007669"/>
    <property type="project" value="TreeGrafter"/>
</dbReference>
<dbReference type="GO" id="GO:0002764">
    <property type="term" value="P:immune response-regulating signaling pathway"/>
    <property type="evidence" value="ECO:0007669"/>
    <property type="project" value="TreeGrafter"/>
</dbReference>
<keyword evidence="8" id="KW-1015">Disulfide bond</keyword>
<reference evidence="11 12" key="1">
    <citation type="submission" date="2016-06" db="EMBL/GenBank/DDBJ databases">
        <title>The Draft Genome Sequence and Annotation of the Desert Woodrat Neotoma lepida.</title>
        <authorList>
            <person name="Campbell M."/>
            <person name="Oakeson K.F."/>
            <person name="Yandell M."/>
            <person name="Halpert J.R."/>
            <person name="Dearing D."/>
        </authorList>
    </citation>
    <scope>NUCLEOTIDE SEQUENCE [LARGE SCALE GENOMIC DNA]</scope>
    <source>
        <strain evidence="11">417</strain>
        <tissue evidence="11">Liver</tissue>
    </source>
</reference>
<dbReference type="InterPro" id="IPR036179">
    <property type="entry name" value="Ig-like_dom_sf"/>
</dbReference>
<name>A0A1A6HVC6_NEOLE</name>
<dbReference type="AlphaFoldDB" id="A0A1A6HVC6"/>
<evidence type="ECO:0000313" key="11">
    <source>
        <dbReference type="EMBL" id="OBS81960.1"/>
    </source>
</evidence>
<evidence type="ECO:0000256" key="10">
    <source>
        <dbReference type="ARBA" id="ARBA00023319"/>
    </source>
</evidence>
<dbReference type="InterPro" id="IPR013783">
    <property type="entry name" value="Ig-like_fold"/>
</dbReference>
<keyword evidence="3" id="KW-0812">Transmembrane</keyword>
<keyword evidence="4" id="KW-0732">Signal</keyword>
<keyword evidence="5" id="KW-0677">Repeat</keyword>
<comment type="caution">
    <text evidence="11">The sequence shown here is derived from an EMBL/GenBank/DDBJ whole genome shotgun (WGS) entry which is preliminary data.</text>
</comment>
<dbReference type="STRING" id="56216.A0A1A6HVC6"/>
<evidence type="ECO:0000256" key="7">
    <source>
        <dbReference type="ARBA" id="ARBA00023136"/>
    </source>
</evidence>
<keyword evidence="12" id="KW-1185">Reference proteome</keyword>
<dbReference type="PANTHER" id="PTHR11738:SF179">
    <property type="entry name" value="LEUKOCYTE IMMUNOGLOBULIN-LIKE RECEPTOR SUBFAMILY A MEMBER 5"/>
    <property type="match status" value="1"/>
</dbReference>
<evidence type="ECO:0000256" key="5">
    <source>
        <dbReference type="ARBA" id="ARBA00022737"/>
    </source>
</evidence>
<dbReference type="PANTHER" id="PTHR11738">
    <property type="entry name" value="MHC CLASS I NK CELL RECEPTOR"/>
    <property type="match status" value="1"/>
</dbReference>
<keyword evidence="6" id="KW-1133">Transmembrane helix</keyword>
<dbReference type="GO" id="GO:0005886">
    <property type="term" value="C:plasma membrane"/>
    <property type="evidence" value="ECO:0007669"/>
    <property type="project" value="UniProtKB-SubCell"/>
</dbReference>
<evidence type="ECO:0000256" key="8">
    <source>
        <dbReference type="ARBA" id="ARBA00023157"/>
    </source>
</evidence>
<organism evidence="11 12">
    <name type="scientific">Neotoma lepida</name>
    <name type="common">Desert woodrat</name>
    <dbReference type="NCBI Taxonomy" id="56216"/>
    <lineage>
        <taxon>Eukaryota</taxon>
        <taxon>Metazoa</taxon>
        <taxon>Chordata</taxon>
        <taxon>Craniata</taxon>
        <taxon>Vertebrata</taxon>
        <taxon>Euteleostomi</taxon>
        <taxon>Mammalia</taxon>
        <taxon>Eutheria</taxon>
        <taxon>Euarchontoglires</taxon>
        <taxon>Glires</taxon>
        <taxon>Rodentia</taxon>
        <taxon>Myomorpha</taxon>
        <taxon>Muroidea</taxon>
        <taxon>Cricetidae</taxon>
        <taxon>Neotominae</taxon>
        <taxon>Neotoma</taxon>
    </lineage>
</organism>
<dbReference type="Pfam" id="PF13895">
    <property type="entry name" value="Ig_2"/>
    <property type="match status" value="1"/>
</dbReference>
<dbReference type="Gene3D" id="2.60.40.10">
    <property type="entry name" value="Immunoglobulins"/>
    <property type="match status" value="3"/>
</dbReference>
<keyword evidence="2" id="KW-1003">Cell membrane</keyword>
<keyword evidence="10" id="KW-0393">Immunoglobulin domain</keyword>
<sequence length="346" mass="39011">MEPGRLSREMDLQMAPCVFLLFRAQLQVSHLLYNCLKSYHPLTYFFAGTLQKPNIWAEPGSVISSGNPVTVWCEGTMETQIYFLYKEGSLAPWDRVTAPVPDHKAKFIIPSMTEYNAGQYRCYCYNSAGWTQHRFHLGKPTLSALPIPVVTSGENVTLQCVSSKGYDWFIVAGEDHNFSRSLKAQYTHTGQSQALFPEIPVTFNKSGPFICYGYFKSRPHVWSEASNPLEIYASGYDWFTVTGEDQNFYRSLKAQYTHTGQSQALFLEISVTFSKSGPFICYGYFKSRPHVWSEASNPLEIYASGFAENITVSQNTSKPKIGCLLLSYLPTIGTSHITFDQPFDGP</sequence>
<dbReference type="Proteomes" id="UP000092124">
    <property type="component" value="Unassembled WGS sequence"/>
</dbReference>
<dbReference type="GO" id="GO:0032396">
    <property type="term" value="F:inhibitory MHC class I receptor activity"/>
    <property type="evidence" value="ECO:0007669"/>
    <property type="project" value="TreeGrafter"/>
</dbReference>
<evidence type="ECO:0000256" key="6">
    <source>
        <dbReference type="ARBA" id="ARBA00022989"/>
    </source>
</evidence>
<proteinExistence type="predicted"/>
<accession>A0A1A6HVC6</accession>
<evidence type="ECO:0000256" key="4">
    <source>
        <dbReference type="ARBA" id="ARBA00022729"/>
    </source>
</evidence>
<dbReference type="OrthoDB" id="9633711at2759"/>
<evidence type="ECO:0000256" key="3">
    <source>
        <dbReference type="ARBA" id="ARBA00022692"/>
    </source>
</evidence>
<keyword evidence="7" id="KW-0472">Membrane</keyword>
<gene>
    <name evidence="11" type="ORF">A6R68_24049</name>
</gene>
<evidence type="ECO:0000313" key="12">
    <source>
        <dbReference type="Proteomes" id="UP000092124"/>
    </source>
</evidence>
<dbReference type="FunFam" id="2.60.40.10:FF:000049">
    <property type="entry name" value="Leukocyte immunoglobulin-like receptor subfamily B member 1"/>
    <property type="match status" value="2"/>
</dbReference>
<feature type="non-terminal residue" evidence="11">
    <location>
        <position position="346"/>
    </location>
</feature>